<dbReference type="EMBL" id="WIUZ02000033">
    <property type="protein sequence ID" value="KAF9777553.1"/>
    <property type="molecule type" value="Genomic_DNA"/>
</dbReference>
<dbReference type="AlphaFoldDB" id="A0A9P6L0Z4"/>
<dbReference type="Proteomes" id="UP000736335">
    <property type="component" value="Unassembled WGS sequence"/>
</dbReference>
<sequence length="235" mass="25263">MPAKKSKKPSKLPKNLLLGIATNVAVGPLGFRAALDTNPKDENNPEPSRIVFCEGESGGREPPVAGTSATVAIHDIEEVDRPEPGNIANSRREVEPAMGRKVPEQDRGNTAFGAPVVHATIKEEAVSGFGPLRSLLGAISAAYANREEAIAVENKVEVLLSCAASLDALFATSPGEAAERRRRDEAKREIKIIEGKLRSLSEGPGPQWLIDHAQHDEGVFSLLEDLRETIFGYQV</sequence>
<dbReference type="OrthoDB" id="3312517at2759"/>
<organism evidence="3 4">
    <name type="scientific">Thelephora terrestris</name>
    <dbReference type="NCBI Taxonomy" id="56493"/>
    <lineage>
        <taxon>Eukaryota</taxon>
        <taxon>Fungi</taxon>
        <taxon>Dikarya</taxon>
        <taxon>Basidiomycota</taxon>
        <taxon>Agaricomycotina</taxon>
        <taxon>Agaricomycetes</taxon>
        <taxon>Thelephorales</taxon>
        <taxon>Thelephoraceae</taxon>
        <taxon>Thelephora</taxon>
    </lineage>
</organism>
<proteinExistence type="predicted"/>
<protein>
    <submittedName>
        <fullName evidence="3">Uncharacterized protein</fullName>
    </submittedName>
</protein>
<evidence type="ECO:0000256" key="2">
    <source>
        <dbReference type="SAM" id="MobiDB-lite"/>
    </source>
</evidence>
<accession>A0A9P6L0Z4</accession>
<keyword evidence="4" id="KW-1185">Reference proteome</keyword>
<name>A0A9P6L0Z4_9AGAM</name>
<reference evidence="3" key="2">
    <citation type="submission" date="2020-11" db="EMBL/GenBank/DDBJ databases">
        <authorList>
            <consortium name="DOE Joint Genome Institute"/>
            <person name="Kuo A."/>
            <person name="Miyauchi S."/>
            <person name="Kiss E."/>
            <person name="Drula E."/>
            <person name="Kohler A."/>
            <person name="Sanchez-Garcia M."/>
            <person name="Andreopoulos B."/>
            <person name="Barry K.W."/>
            <person name="Bonito G."/>
            <person name="Buee M."/>
            <person name="Carver A."/>
            <person name="Chen C."/>
            <person name="Cichocki N."/>
            <person name="Clum A."/>
            <person name="Culley D."/>
            <person name="Crous P.W."/>
            <person name="Fauchery L."/>
            <person name="Girlanda M."/>
            <person name="Hayes R."/>
            <person name="Keri Z."/>
            <person name="Labutti K."/>
            <person name="Lipzen A."/>
            <person name="Lombard V."/>
            <person name="Magnuson J."/>
            <person name="Maillard F."/>
            <person name="Morin E."/>
            <person name="Murat C."/>
            <person name="Nolan M."/>
            <person name="Ohm R."/>
            <person name="Pangilinan J."/>
            <person name="Pereira M."/>
            <person name="Perotto S."/>
            <person name="Peter M."/>
            <person name="Riley R."/>
            <person name="Sitrit Y."/>
            <person name="Stielow B."/>
            <person name="Szollosi G."/>
            <person name="Zifcakova L."/>
            <person name="Stursova M."/>
            <person name="Spatafora J.W."/>
            <person name="Tedersoo L."/>
            <person name="Vaario L.-M."/>
            <person name="Yamada A."/>
            <person name="Yan M."/>
            <person name="Wang P."/>
            <person name="Xu J."/>
            <person name="Bruns T."/>
            <person name="Baldrian P."/>
            <person name="Vilgalys R."/>
            <person name="Henrissat B."/>
            <person name="Grigoriev I.V."/>
            <person name="Hibbett D."/>
            <person name="Nagy L.G."/>
            <person name="Martin F.M."/>
        </authorList>
    </citation>
    <scope>NUCLEOTIDE SEQUENCE</scope>
    <source>
        <strain evidence="3">UH-Tt-Lm1</strain>
    </source>
</reference>
<evidence type="ECO:0000313" key="3">
    <source>
        <dbReference type="EMBL" id="KAF9777553.1"/>
    </source>
</evidence>
<gene>
    <name evidence="3" type="ORF">BJ322DRAFT_1096259</name>
</gene>
<reference evidence="3" key="1">
    <citation type="journal article" date="2020" name="Nat. Commun.">
        <title>Large-scale genome sequencing of mycorrhizal fungi provides insights into the early evolution of symbiotic traits.</title>
        <authorList>
            <person name="Miyauchi S."/>
            <person name="Kiss E."/>
            <person name="Kuo A."/>
            <person name="Drula E."/>
            <person name="Kohler A."/>
            <person name="Sanchez-Garcia M."/>
            <person name="Morin E."/>
            <person name="Andreopoulos B."/>
            <person name="Barry K.W."/>
            <person name="Bonito G."/>
            <person name="Buee M."/>
            <person name="Carver A."/>
            <person name="Chen C."/>
            <person name="Cichocki N."/>
            <person name="Clum A."/>
            <person name="Culley D."/>
            <person name="Crous P.W."/>
            <person name="Fauchery L."/>
            <person name="Girlanda M."/>
            <person name="Hayes R.D."/>
            <person name="Keri Z."/>
            <person name="LaButti K."/>
            <person name="Lipzen A."/>
            <person name="Lombard V."/>
            <person name="Magnuson J."/>
            <person name="Maillard F."/>
            <person name="Murat C."/>
            <person name="Nolan M."/>
            <person name="Ohm R.A."/>
            <person name="Pangilinan J."/>
            <person name="Pereira M.F."/>
            <person name="Perotto S."/>
            <person name="Peter M."/>
            <person name="Pfister S."/>
            <person name="Riley R."/>
            <person name="Sitrit Y."/>
            <person name="Stielow J.B."/>
            <person name="Szollosi G."/>
            <person name="Zifcakova L."/>
            <person name="Stursova M."/>
            <person name="Spatafora J.W."/>
            <person name="Tedersoo L."/>
            <person name="Vaario L.M."/>
            <person name="Yamada A."/>
            <person name="Yan M."/>
            <person name="Wang P."/>
            <person name="Xu J."/>
            <person name="Bruns T."/>
            <person name="Baldrian P."/>
            <person name="Vilgalys R."/>
            <person name="Dunand C."/>
            <person name="Henrissat B."/>
            <person name="Grigoriev I.V."/>
            <person name="Hibbett D."/>
            <person name="Nagy L.G."/>
            <person name="Martin F.M."/>
        </authorList>
    </citation>
    <scope>NUCLEOTIDE SEQUENCE</scope>
    <source>
        <strain evidence="3">UH-Tt-Lm1</strain>
    </source>
</reference>
<feature type="coiled-coil region" evidence="1">
    <location>
        <begin position="176"/>
        <end position="203"/>
    </location>
</feature>
<feature type="region of interest" description="Disordered" evidence="2">
    <location>
        <begin position="78"/>
        <end position="109"/>
    </location>
</feature>
<keyword evidence="1" id="KW-0175">Coiled coil</keyword>
<evidence type="ECO:0000256" key="1">
    <source>
        <dbReference type="SAM" id="Coils"/>
    </source>
</evidence>
<comment type="caution">
    <text evidence="3">The sequence shown here is derived from an EMBL/GenBank/DDBJ whole genome shotgun (WGS) entry which is preliminary data.</text>
</comment>
<evidence type="ECO:0000313" key="4">
    <source>
        <dbReference type="Proteomes" id="UP000736335"/>
    </source>
</evidence>